<organism evidence="2">
    <name type="scientific">Lotharella globosa</name>
    <dbReference type="NCBI Taxonomy" id="91324"/>
    <lineage>
        <taxon>Eukaryota</taxon>
        <taxon>Sar</taxon>
        <taxon>Rhizaria</taxon>
        <taxon>Cercozoa</taxon>
        <taxon>Chlorarachniophyceae</taxon>
        <taxon>Lotharella</taxon>
    </lineage>
</organism>
<proteinExistence type="predicted"/>
<reference evidence="2" key="1">
    <citation type="submission" date="2021-01" db="EMBL/GenBank/DDBJ databases">
        <authorList>
            <person name="Corre E."/>
            <person name="Pelletier E."/>
            <person name="Niang G."/>
            <person name="Scheremetjew M."/>
            <person name="Finn R."/>
            <person name="Kale V."/>
            <person name="Holt S."/>
            <person name="Cochrane G."/>
            <person name="Meng A."/>
            <person name="Brown T."/>
            <person name="Cohen L."/>
        </authorList>
    </citation>
    <scope>NUCLEOTIDE SEQUENCE</scope>
    <source>
        <strain evidence="2">CCCM811</strain>
    </source>
</reference>
<feature type="compositionally biased region" description="Polar residues" evidence="1">
    <location>
        <begin position="85"/>
        <end position="98"/>
    </location>
</feature>
<feature type="compositionally biased region" description="Low complexity" evidence="1">
    <location>
        <begin position="52"/>
        <end position="72"/>
    </location>
</feature>
<dbReference type="EMBL" id="HBIV01007777">
    <property type="protein sequence ID" value="CAE0652770.1"/>
    <property type="molecule type" value="Transcribed_RNA"/>
</dbReference>
<feature type="compositionally biased region" description="Low complexity" evidence="1">
    <location>
        <begin position="125"/>
        <end position="137"/>
    </location>
</feature>
<name>A0A7S3YIK3_9EUKA</name>
<accession>A0A7S3YIK3</accession>
<evidence type="ECO:0000256" key="1">
    <source>
        <dbReference type="SAM" id="MobiDB-lite"/>
    </source>
</evidence>
<feature type="compositionally biased region" description="Low complexity" evidence="1">
    <location>
        <begin position="149"/>
        <end position="158"/>
    </location>
</feature>
<feature type="region of interest" description="Disordered" evidence="1">
    <location>
        <begin position="40"/>
        <end position="212"/>
    </location>
</feature>
<evidence type="ECO:0000313" key="2">
    <source>
        <dbReference type="EMBL" id="CAE0652770.1"/>
    </source>
</evidence>
<feature type="compositionally biased region" description="Polar residues" evidence="1">
    <location>
        <begin position="114"/>
        <end position="124"/>
    </location>
</feature>
<gene>
    <name evidence="2" type="ORF">LGLO00237_LOCUS5783</name>
</gene>
<feature type="compositionally biased region" description="Low complexity" evidence="1">
    <location>
        <begin position="99"/>
        <end position="113"/>
    </location>
</feature>
<feature type="compositionally biased region" description="Basic and acidic residues" evidence="1">
    <location>
        <begin position="192"/>
        <end position="203"/>
    </location>
</feature>
<protein>
    <submittedName>
        <fullName evidence="2">Uncharacterized protein</fullName>
    </submittedName>
</protein>
<sequence length="379" mass="40853">MKQGLGSDARKIYVAYLLAYEQRVMVTQFNNSAHVRQQHRHLQYSAASPQPVGSTSSVGQSVRQVSSSTPKSKTPPPAVVLAASGTPQQSRFKTLPSRSSITSTVPVQTSTQSDATSARSIHQNSSSSSSTTSAATTKAQPMETDSNHDSSSSPQSYSYTVHPPQMPKHNIAKVPVPPTGGQYPALTINNKNNRDASAARKPEQVSSSPMSKAAEIKAATGAIGALATTNIRMPLPMVVNNVPASRKKDIQQIASMVDSAVKHIEYTILGKIEKAHAHLCQRLDGLRAHVTIVEQKLVQRQEKIRGSLQFLRKDYSERSETLAQSINLLFAQQFNDDKAPVRYQQYFPGSLGPAARATPVGVRAQPAALGTANERALAH</sequence>
<dbReference type="AlphaFoldDB" id="A0A7S3YIK3"/>